<proteinExistence type="predicted"/>
<reference evidence="2" key="1">
    <citation type="submission" date="2015-05" db="EMBL/GenBank/DDBJ databases">
        <title>Permanent draft genome of Rhodopirellula islandicus K833.</title>
        <authorList>
            <person name="Kizina J."/>
            <person name="Richter M."/>
            <person name="Glockner F.O."/>
            <person name="Harder J."/>
        </authorList>
    </citation>
    <scope>NUCLEOTIDE SEQUENCE [LARGE SCALE GENOMIC DNA]</scope>
    <source>
        <strain evidence="2">K833</strain>
    </source>
</reference>
<keyword evidence="3" id="KW-1185">Reference proteome</keyword>
<dbReference type="Proteomes" id="UP000036367">
    <property type="component" value="Unassembled WGS sequence"/>
</dbReference>
<gene>
    <name evidence="2" type="ORF">RISK_000464</name>
</gene>
<name>A0A0J1BLL0_RHOIS</name>
<dbReference type="Pfam" id="PF16357">
    <property type="entry name" value="PepSY_TM_like_2"/>
    <property type="match status" value="1"/>
</dbReference>
<dbReference type="STRING" id="595434.RISK_000464"/>
<evidence type="ECO:0000313" key="3">
    <source>
        <dbReference type="Proteomes" id="UP000036367"/>
    </source>
</evidence>
<dbReference type="InterPro" id="IPR032307">
    <property type="entry name" value="PepSY_TM-like_2"/>
</dbReference>
<dbReference type="OrthoDB" id="27171at2"/>
<keyword evidence="1" id="KW-0472">Membrane</keyword>
<sequence length="218" mass="24181">MSTPPAETSATPTIRKPGFSSAALRMVVLWHWTSSAVCLIGMLGFAITGITLNHASQIETDPQRESVIDDLPPELVTLLANSTEEESAALPPELAEWLTKQTGKSIGSREADWSEEEVYLSMPGPGSDAWLAIDREIGEFEFESTKRGWISYFNDLHKGRNTGAAWKWFLDLFAIATLVFCLTGLLLLVEHARRRKMTWPLVGLGLFLPFLLAVLLIH</sequence>
<feature type="transmembrane region" description="Helical" evidence="1">
    <location>
        <begin position="168"/>
        <end position="187"/>
    </location>
</feature>
<keyword evidence="1" id="KW-1133">Transmembrane helix</keyword>
<dbReference type="PANTHER" id="PTHR40115:SF1">
    <property type="entry name" value="INNER MEMBRANE PROTEIN WITH PEPSY TM HELIX"/>
    <property type="match status" value="1"/>
</dbReference>
<dbReference type="PANTHER" id="PTHR40115">
    <property type="entry name" value="INNER MEMBRANE PROTEIN WITH PEPSY TM HELIX"/>
    <property type="match status" value="1"/>
</dbReference>
<feature type="transmembrane region" description="Helical" evidence="1">
    <location>
        <begin position="29"/>
        <end position="52"/>
    </location>
</feature>
<dbReference type="RefSeq" id="WP_047812550.1">
    <property type="nucleotide sequence ID" value="NZ_LECT01000006.1"/>
</dbReference>
<accession>A0A0J1BLL0</accession>
<dbReference type="AlphaFoldDB" id="A0A0J1BLL0"/>
<evidence type="ECO:0000313" key="2">
    <source>
        <dbReference type="EMBL" id="KLU07386.1"/>
    </source>
</evidence>
<protein>
    <submittedName>
        <fullName evidence="2">Membrane protein</fullName>
    </submittedName>
</protein>
<evidence type="ECO:0000256" key="1">
    <source>
        <dbReference type="SAM" id="Phobius"/>
    </source>
</evidence>
<keyword evidence="1" id="KW-0812">Transmembrane</keyword>
<comment type="caution">
    <text evidence="2">The sequence shown here is derived from an EMBL/GenBank/DDBJ whole genome shotgun (WGS) entry which is preliminary data.</text>
</comment>
<feature type="transmembrane region" description="Helical" evidence="1">
    <location>
        <begin position="199"/>
        <end position="217"/>
    </location>
</feature>
<dbReference type="PATRIC" id="fig|595434.4.peg.448"/>
<organism evidence="2 3">
    <name type="scientific">Rhodopirellula islandica</name>
    <dbReference type="NCBI Taxonomy" id="595434"/>
    <lineage>
        <taxon>Bacteria</taxon>
        <taxon>Pseudomonadati</taxon>
        <taxon>Planctomycetota</taxon>
        <taxon>Planctomycetia</taxon>
        <taxon>Pirellulales</taxon>
        <taxon>Pirellulaceae</taxon>
        <taxon>Rhodopirellula</taxon>
    </lineage>
</organism>
<dbReference type="EMBL" id="LECT01000006">
    <property type="protein sequence ID" value="KLU07386.1"/>
    <property type="molecule type" value="Genomic_DNA"/>
</dbReference>